<keyword evidence="1" id="KW-0805">Transcription regulation</keyword>
<dbReference type="PANTHER" id="PTHR34236:SF1">
    <property type="entry name" value="DIMETHYL SULFOXIDE REDUCTASE TRANSCRIPTIONAL ACTIVATOR"/>
    <property type="match status" value="1"/>
</dbReference>
<feature type="domain" description="HTH bat-type" evidence="4">
    <location>
        <begin position="458"/>
        <end position="510"/>
    </location>
</feature>
<dbReference type="AlphaFoldDB" id="A0A830GN21"/>
<comment type="caution">
    <text evidence="8">The sequence shown here is derived from an EMBL/GenBank/DDBJ whole genome shotgun (WGS) entry which is preliminary data.</text>
</comment>
<dbReference type="Pfam" id="PF13185">
    <property type="entry name" value="GAF_2"/>
    <property type="match status" value="1"/>
</dbReference>
<evidence type="ECO:0008006" key="10">
    <source>
        <dbReference type="Google" id="ProtNLM"/>
    </source>
</evidence>
<dbReference type="EMBL" id="BMOU01000004">
    <property type="protein sequence ID" value="GGN98200.1"/>
    <property type="molecule type" value="Genomic_DNA"/>
</dbReference>
<dbReference type="Pfam" id="PF15915">
    <property type="entry name" value="BAT"/>
    <property type="match status" value="1"/>
</dbReference>
<keyword evidence="2" id="KW-0804">Transcription</keyword>
<reference evidence="8" key="2">
    <citation type="submission" date="2020-09" db="EMBL/GenBank/DDBJ databases">
        <authorList>
            <person name="Sun Q."/>
            <person name="Ohkuma M."/>
        </authorList>
    </citation>
    <scope>NUCLEOTIDE SEQUENCE</scope>
    <source>
        <strain evidence="8">JCM 17820</strain>
    </source>
</reference>
<gene>
    <name evidence="8" type="ORF">GCM10009030_28350</name>
</gene>
<dbReference type="Pfam" id="PF16926">
    <property type="entry name" value="HisKA_4TM"/>
    <property type="match status" value="1"/>
</dbReference>
<evidence type="ECO:0000259" key="7">
    <source>
        <dbReference type="Pfam" id="PF16926"/>
    </source>
</evidence>
<evidence type="ECO:0000313" key="8">
    <source>
        <dbReference type="EMBL" id="GGN98200.1"/>
    </source>
</evidence>
<keyword evidence="3" id="KW-0812">Transmembrane</keyword>
<evidence type="ECO:0000259" key="6">
    <source>
        <dbReference type="Pfam" id="PF15915"/>
    </source>
</evidence>
<evidence type="ECO:0000259" key="5">
    <source>
        <dbReference type="Pfam" id="PF13185"/>
    </source>
</evidence>
<evidence type="ECO:0000259" key="4">
    <source>
        <dbReference type="Pfam" id="PF04967"/>
    </source>
</evidence>
<sequence length="519" mass="55270">METDSDRRALAGTVTLVSLGLVMAAVASYDVAEDALVQGDPVVLTLLENAVPFSLSLLVVGAGVRVYTDDGPLEDRLTVARWALVGTGGVALMVLWTLGFQLWQGNVKPAFIVSYTALWGCVAGLLVGVYAVRQRRRERTIERVTDVTAELWNVDTALVGASSREEMERAVCERLTEIDRFSYAWIGDATAADDAVEPRVASGVDFEGRGAVTDGDCTIQQAARRDDAPTVDASPDTDRTARIAVPVRYDGAPYGVLTVGVDSAAAFGTFERDALDGLGRRLGDAIHALRSREALLADTLVEFTVELTGAEQFCTSATAATDAALELSSANATEDAPFAVFTVTEGDPEAVADAAEAHESVAEVVPLTDGDGAPGLQVLYDDNPFFTSVAEGTGRLADVRVSDGTATVEVWYPRSADTADAAQLLGTPPAKTELVGRRTVDIDPDHVEAVEDRVLDSLTDRQATVARTAYYGGYFETPRARTGEELAASLDITSPTFHDHLRAAESKLFEAVFEPERGD</sequence>
<evidence type="ECO:0000313" key="9">
    <source>
        <dbReference type="Proteomes" id="UP000605784"/>
    </source>
</evidence>
<feature type="transmembrane region" description="Helical" evidence="3">
    <location>
        <begin position="110"/>
        <end position="132"/>
    </location>
</feature>
<dbReference type="InterPro" id="IPR031803">
    <property type="entry name" value="BAT_GAF/HTH-assoc"/>
</dbReference>
<dbReference type="RefSeq" id="WP_188999141.1">
    <property type="nucleotide sequence ID" value="NZ_BMOU01000004.1"/>
</dbReference>
<keyword evidence="3" id="KW-0472">Membrane</keyword>
<dbReference type="InterPro" id="IPR003018">
    <property type="entry name" value="GAF"/>
</dbReference>
<dbReference type="InterPro" id="IPR007050">
    <property type="entry name" value="HTH_bacterioopsin"/>
</dbReference>
<dbReference type="Gene3D" id="3.30.450.40">
    <property type="match status" value="1"/>
</dbReference>
<name>A0A830GN21_9EURY</name>
<proteinExistence type="predicted"/>
<evidence type="ECO:0000256" key="2">
    <source>
        <dbReference type="ARBA" id="ARBA00023163"/>
    </source>
</evidence>
<keyword evidence="3" id="KW-1133">Transmembrane helix</keyword>
<evidence type="ECO:0000256" key="1">
    <source>
        <dbReference type="ARBA" id="ARBA00023015"/>
    </source>
</evidence>
<feature type="domain" description="GAF" evidence="5">
    <location>
        <begin position="162"/>
        <end position="287"/>
    </location>
</feature>
<dbReference type="InterPro" id="IPR031623">
    <property type="entry name" value="HisKA_4TM"/>
</dbReference>
<accession>A0A830GN21</accession>
<feature type="domain" description="Bacterioopsin transcriptional activator GAF and HTH associated" evidence="6">
    <location>
        <begin position="298"/>
        <end position="446"/>
    </location>
</feature>
<feature type="domain" description="Archaeal histidine kinase 4TM" evidence="7">
    <location>
        <begin position="16"/>
        <end position="136"/>
    </location>
</feature>
<dbReference type="PANTHER" id="PTHR34236">
    <property type="entry name" value="DIMETHYL SULFOXIDE REDUCTASE TRANSCRIPTIONAL ACTIVATOR"/>
    <property type="match status" value="1"/>
</dbReference>
<dbReference type="Proteomes" id="UP000605784">
    <property type="component" value="Unassembled WGS sequence"/>
</dbReference>
<organism evidence="8 9">
    <name type="scientific">Haloarcula pellucida</name>
    <dbReference type="NCBI Taxonomy" id="1427151"/>
    <lineage>
        <taxon>Archaea</taxon>
        <taxon>Methanobacteriati</taxon>
        <taxon>Methanobacteriota</taxon>
        <taxon>Stenosarchaea group</taxon>
        <taxon>Halobacteria</taxon>
        <taxon>Halobacteriales</taxon>
        <taxon>Haloarculaceae</taxon>
        <taxon>Haloarcula</taxon>
    </lineage>
</organism>
<dbReference type="Pfam" id="PF04967">
    <property type="entry name" value="HTH_10"/>
    <property type="match status" value="1"/>
</dbReference>
<dbReference type="InterPro" id="IPR029016">
    <property type="entry name" value="GAF-like_dom_sf"/>
</dbReference>
<feature type="transmembrane region" description="Helical" evidence="3">
    <location>
        <begin position="9"/>
        <end position="29"/>
    </location>
</feature>
<dbReference type="SUPFAM" id="SSF55781">
    <property type="entry name" value="GAF domain-like"/>
    <property type="match status" value="1"/>
</dbReference>
<feature type="transmembrane region" description="Helical" evidence="3">
    <location>
        <begin position="49"/>
        <end position="67"/>
    </location>
</feature>
<protein>
    <recommendedName>
        <fullName evidence="10">GAF domain-containing protein</fullName>
    </recommendedName>
</protein>
<feature type="transmembrane region" description="Helical" evidence="3">
    <location>
        <begin position="79"/>
        <end position="98"/>
    </location>
</feature>
<reference evidence="8" key="1">
    <citation type="journal article" date="2014" name="Int. J. Syst. Evol. Microbiol.">
        <title>Complete genome sequence of Corynebacterium casei LMG S-19264T (=DSM 44701T), isolated from a smear-ripened cheese.</title>
        <authorList>
            <consortium name="US DOE Joint Genome Institute (JGI-PGF)"/>
            <person name="Walter F."/>
            <person name="Albersmeier A."/>
            <person name="Kalinowski J."/>
            <person name="Ruckert C."/>
        </authorList>
    </citation>
    <scope>NUCLEOTIDE SEQUENCE</scope>
    <source>
        <strain evidence="8">JCM 17820</strain>
    </source>
</reference>
<evidence type="ECO:0000256" key="3">
    <source>
        <dbReference type="SAM" id="Phobius"/>
    </source>
</evidence>
<keyword evidence="9" id="KW-1185">Reference proteome</keyword>